<evidence type="ECO:0000259" key="1">
    <source>
        <dbReference type="Pfam" id="PF02954"/>
    </source>
</evidence>
<accession>A0A7X2NR34</accession>
<evidence type="ECO:0000313" key="2">
    <source>
        <dbReference type="EMBL" id="MSS57488.1"/>
    </source>
</evidence>
<sequence>MKQTSFSITIYDAGTEEYHNAEEMLEKVGVRMEAIYPDDREHPAYLKLTIDPAAYQKAMSRNAGRKQKAVMINGEFREISVAEVRQMIHEKGADETAAYLGISRRTMYNRLKEAEEIHNDTIF</sequence>
<feature type="domain" description="DNA binding HTH" evidence="1">
    <location>
        <begin position="95"/>
        <end position="113"/>
    </location>
</feature>
<reference evidence="2 3" key="1">
    <citation type="submission" date="2019-08" db="EMBL/GenBank/DDBJ databases">
        <title>In-depth cultivation of the pig gut microbiome towards novel bacterial diversity and tailored functional studies.</title>
        <authorList>
            <person name="Wylensek D."/>
            <person name="Hitch T.C.A."/>
            <person name="Clavel T."/>
        </authorList>
    </citation>
    <scope>NUCLEOTIDE SEQUENCE [LARGE SCALE GENOMIC DNA]</scope>
    <source>
        <strain evidence="2 3">Oil+RF-744-GAM-WT-6</strain>
    </source>
</reference>
<dbReference type="RefSeq" id="WP_105303749.1">
    <property type="nucleotide sequence ID" value="NZ_VUMN01000001.1"/>
</dbReference>
<evidence type="ECO:0000313" key="3">
    <source>
        <dbReference type="Proteomes" id="UP000461880"/>
    </source>
</evidence>
<proteinExistence type="predicted"/>
<dbReference type="EMBL" id="VUMN01000001">
    <property type="protein sequence ID" value="MSS57488.1"/>
    <property type="molecule type" value="Genomic_DNA"/>
</dbReference>
<dbReference type="AlphaFoldDB" id="A0A7X2NR34"/>
<dbReference type="Pfam" id="PF02954">
    <property type="entry name" value="HTH_8"/>
    <property type="match status" value="1"/>
</dbReference>
<gene>
    <name evidence="2" type="ORF">FYJ51_00990</name>
</gene>
<organism evidence="2 3">
    <name type="scientific">Stecheria intestinalis</name>
    <dbReference type="NCBI Taxonomy" id="2606630"/>
    <lineage>
        <taxon>Bacteria</taxon>
        <taxon>Bacillati</taxon>
        <taxon>Bacillota</taxon>
        <taxon>Erysipelotrichia</taxon>
        <taxon>Erysipelotrichales</taxon>
        <taxon>Erysipelotrichaceae</taxon>
        <taxon>Stecheria</taxon>
    </lineage>
</organism>
<keyword evidence="3" id="KW-1185">Reference proteome</keyword>
<dbReference type="GO" id="GO:0043565">
    <property type="term" value="F:sequence-specific DNA binding"/>
    <property type="evidence" value="ECO:0007669"/>
    <property type="project" value="InterPro"/>
</dbReference>
<dbReference type="InterPro" id="IPR002197">
    <property type="entry name" value="HTH_Fis"/>
</dbReference>
<name>A0A7X2NR34_9FIRM</name>
<protein>
    <recommendedName>
        <fullName evidence="1">DNA binding HTH domain-containing protein</fullName>
    </recommendedName>
</protein>
<dbReference type="Proteomes" id="UP000461880">
    <property type="component" value="Unassembled WGS sequence"/>
</dbReference>
<comment type="caution">
    <text evidence="2">The sequence shown here is derived from an EMBL/GenBank/DDBJ whole genome shotgun (WGS) entry which is preliminary data.</text>
</comment>